<keyword evidence="7 8" id="KW-0998">Cell outer membrane</keyword>
<evidence type="ECO:0000256" key="6">
    <source>
        <dbReference type="ARBA" id="ARBA00023136"/>
    </source>
</evidence>
<dbReference type="Gene3D" id="2.40.170.20">
    <property type="entry name" value="TonB-dependent receptor, beta-barrel domain"/>
    <property type="match status" value="1"/>
</dbReference>
<evidence type="ECO:0000256" key="9">
    <source>
        <dbReference type="RuleBase" id="RU003357"/>
    </source>
</evidence>
<evidence type="ECO:0000256" key="4">
    <source>
        <dbReference type="ARBA" id="ARBA00022692"/>
    </source>
</evidence>
<dbReference type="GO" id="GO:0044718">
    <property type="term" value="P:siderophore transmembrane transport"/>
    <property type="evidence" value="ECO:0007669"/>
    <property type="project" value="TreeGrafter"/>
</dbReference>
<evidence type="ECO:0000259" key="11">
    <source>
        <dbReference type="Pfam" id="PF00593"/>
    </source>
</evidence>
<dbReference type="PANTHER" id="PTHR30069:SF28">
    <property type="entry name" value="TONB-DEPENDENT RECEPTOR YNCD-RELATED"/>
    <property type="match status" value="1"/>
</dbReference>
<evidence type="ECO:0000256" key="3">
    <source>
        <dbReference type="ARBA" id="ARBA00022452"/>
    </source>
</evidence>
<comment type="subcellular location">
    <subcellularLocation>
        <location evidence="1 8">Cell outer membrane</location>
        <topology evidence="1 8">Multi-pass membrane protein</topology>
    </subcellularLocation>
</comment>
<dbReference type="Pfam" id="PF07715">
    <property type="entry name" value="Plug"/>
    <property type="match status" value="1"/>
</dbReference>
<comment type="similarity">
    <text evidence="8 9">Belongs to the TonB-dependent receptor family.</text>
</comment>
<evidence type="ECO:0000256" key="10">
    <source>
        <dbReference type="SAM" id="SignalP"/>
    </source>
</evidence>
<organism evidence="13 14">
    <name type="scientific">Arsenicibacter rosenii</name>
    <dbReference type="NCBI Taxonomy" id="1750698"/>
    <lineage>
        <taxon>Bacteria</taxon>
        <taxon>Pseudomonadati</taxon>
        <taxon>Bacteroidota</taxon>
        <taxon>Cytophagia</taxon>
        <taxon>Cytophagales</taxon>
        <taxon>Spirosomataceae</taxon>
        <taxon>Arsenicibacter</taxon>
    </lineage>
</organism>
<dbReference type="Proteomes" id="UP000181790">
    <property type="component" value="Unassembled WGS sequence"/>
</dbReference>
<evidence type="ECO:0000256" key="5">
    <source>
        <dbReference type="ARBA" id="ARBA00023077"/>
    </source>
</evidence>
<name>A0A1S2VLQ9_9BACT</name>
<keyword evidence="4 8" id="KW-0812">Transmembrane</keyword>
<keyword evidence="3 8" id="KW-1134">Transmembrane beta strand</keyword>
<dbReference type="AlphaFoldDB" id="A0A1S2VLQ9"/>
<keyword evidence="10" id="KW-0732">Signal</keyword>
<evidence type="ECO:0000256" key="8">
    <source>
        <dbReference type="PROSITE-ProRule" id="PRU01360"/>
    </source>
</evidence>
<evidence type="ECO:0000256" key="7">
    <source>
        <dbReference type="ARBA" id="ARBA00023237"/>
    </source>
</evidence>
<evidence type="ECO:0000256" key="2">
    <source>
        <dbReference type="ARBA" id="ARBA00022448"/>
    </source>
</evidence>
<reference evidence="13 14" key="1">
    <citation type="submission" date="2016-10" db="EMBL/GenBank/DDBJ databases">
        <title>Arsenicibacter rosenii gen. nov., sp. nov., an efficient arsenic-methylating bacterium isolated from an arsenic-contaminated paddy soil.</title>
        <authorList>
            <person name="Huang K."/>
        </authorList>
    </citation>
    <scope>NUCLEOTIDE SEQUENCE [LARGE SCALE GENOMIC DNA]</scope>
    <source>
        <strain evidence="13 14">SM-1</strain>
    </source>
</reference>
<dbReference type="Gene3D" id="2.170.130.10">
    <property type="entry name" value="TonB-dependent receptor, plug domain"/>
    <property type="match status" value="1"/>
</dbReference>
<dbReference type="InterPro" id="IPR039426">
    <property type="entry name" value="TonB-dep_rcpt-like"/>
</dbReference>
<dbReference type="RefSeq" id="WP_071502475.1">
    <property type="nucleotide sequence ID" value="NZ_MORL01000003.1"/>
</dbReference>
<gene>
    <name evidence="13" type="ORF">BLX24_07365</name>
</gene>
<dbReference type="InterPro" id="IPR037066">
    <property type="entry name" value="Plug_dom_sf"/>
</dbReference>
<feature type="domain" description="TonB-dependent receptor-like beta-barrel" evidence="11">
    <location>
        <begin position="242"/>
        <end position="622"/>
    </location>
</feature>
<dbReference type="GO" id="GO:0015344">
    <property type="term" value="F:siderophore uptake transmembrane transporter activity"/>
    <property type="evidence" value="ECO:0007669"/>
    <property type="project" value="TreeGrafter"/>
</dbReference>
<dbReference type="SUPFAM" id="SSF56935">
    <property type="entry name" value="Porins"/>
    <property type="match status" value="1"/>
</dbReference>
<dbReference type="EMBL" id="MORL01000003">
    <property type="protein sequence ID" value="OIN59679.1"/>
    <property type="molecule type" value="Genomic_DNA"/>
</dbReference>
<evidence type="ECO:0000313" key="14">
    <source>
        <dbReference type="Proteomes" id="UP000181790"/>
    </source>
</evidence>
<dbReference type="InterPro" id="IPR036942">
    <property type="entry name" value="Beta-barrel_TonB_sf"/>
</dbReference>
<proteinExistence type="inferred from homology"/>
<dbReference type="PANTHER" id="PTHR30069">
    <property type="entry name" value="TONB-DEPENDENT OUTER MEMBRANE RECEPTOR"/>
    <property type="match status" value="1"/>
</dbReference>
<dbReference type="OrthoDB" id="9782587at2"/>
<feature type="domain" description="TonB-dependent receptor plug" evidence="12">
    <location>
        <begin position="50"/>
        <end position="158"/>
    </location>
</feature>
<sequence length="697" mass="76695">MILVRFTCFRSLLLPATCLLASSLAAQTSLDSTRQLNEVTVRGYESNRSVMETAASVGLLTSRELNQRFNLPTLVPAMNTLPGVRMDERSPGSYRLSIRGSLIRSPFGVRNVKTYWNEIPLTDAGGNTPLNALDVRSLGRVEVLKGPSGSLYGANTGGTVLFSGLSVPAGKNAVEASAFAGSYGALGYALTAQTGKNNAAMSVSYNHQQSNGYRVNSGMGRDNLSLVSTFQVSPKRSVSVLGFYSDLHYQTPGGLNATQFKADPRQARPATPTLPGSVEQKAAIYQKTGFLGISQQYRFNENWQNTTVLYGSLTDFANPFISNYEKRADQGIGGRTITRWRHGSDRVAMNLTFGGEYQQNFTVDRNWGNKRGVPDTLQTDDELRARQSVLFVQEEIALPSGLIITLGISRNDMRYGFTRFSSRPVVNQKRNFTPVWLPRVAILQKLSDQFSAFGSISTGYSAPTTQEVRPSEATFNTTLNPERGISYEIGLKGRFLQNRLQADVSAYQFNLRETIVRRSAASGAEYFVNAGRTNQRGIETYLAYDLPLKIADVRLYNSLTMTKYRYLDYKQGTVDVSGKKVPGVAPVTNVSGVDFQTRFGLYLNANFQFLTPFALDDANAVKSMPTRILAGTLGYRKTLGKEIAKTRLLLDAYLSGDNLLNQAYSLGYDLNAFGGRYYNVAPGRSILFGIKLQVVIN</sequence>
<protein>
    <submittedName>
        <fullName evidence="13">TonB-dependent receptor</fullName>
    </submittedName>
</protein>
<dbReference type="InterPro" id="IPR012910">
    <property type="entry name" value="Plug_dom"/>
</dbReference>
<keyword evidence="14" id="KW-1185">Reference proteome</keyword>
<feature type="chain" id="PRO_5010222545" evidence="10">
    <location>
        <begin position="27"/>
        <end position="697"/>
    </location>
</feature>
<accession>A0A1S2VLQ9</accession>
<dbReference type="PROSITE" id="PS52016">
    <property type="entry name" value="TONB_DEPENDENT_REC_3"/>
    <property type="match status" value="1"/>
</dbReference>
<evidence type="ECO:0000313" key="13">
    <source>
        <dbReference type="EMBL" id="OIN59679.1"/>
    </source>
</evidence>
<keyword evidence="13" id="KW-0675">Receptor</keyword>
<feature type="signal peptide" evidence="10">
    <location>
        <begin position="1"/>
        <end position="26"/>
    </location>
</feature>
<dbReference type="Pfam" id="PF00593">
    <property type="entry name" value="TonB_dep_Rec_b-barrel"/>
    <property type="match status" value="1"/>
</dbReference>
<keyword evidence="5 9" id="KW-0798">TonB box</keyword>
<keyword evidence="6 8" id="KW-0472">Membrane</keyword>
<evidence type="ECO:0000256" key="1">
    <source>
        <dbReference type="ARBA" id="ARBA00004571"/>
    </source>
</evidence>
<dbReference type="InterPro" id="IPR000531">
    <property type="entry name" value="Beta-barrel_TonB"/>
</dbReference>
<comment type="caution">
    <text evidence="13">The sequence shown here is derived from an EMBL/GenBank/DDBJ whole genome shotgun (WGS) entry which is preliminary data.</text>
</comment>
<keyword evidence="2 8" id="KW-0813">Transport</keyword>
<dbReference type="GO" id="GO:0009279">
    <property type="term" value="C:cell outer membrane"/>
    <property type="evidence" value="ECO:0007669"/>
    <property type="project" value="UniProtKB-SubCell"/>
</dbReference>
<evidence type="ECO:0000259" key="12">
    <source>
        <dbReference type="Pfam" id="PF07715"/>
    </source>
</evidence>